<dbReference type="Proteomes" id="UP000282195">
    <property type="component" value="Chromosome"/>
</dbReference>
<evidence type="ECO:0000313" key="2">
    <source>
        <dbReference type="EMBL" id="AYG61238.1"/>
    </source>
</evidence>
<keyword evidence="3" id="KW-1185">Reference proteome</keyword>
<dbReference type="RefSeq" id="WP_120706188.1">
    <property type="nucleotide sequence ID" value="NZ_CP032694.1"/>
</dbReference>
<evidence type="ECO:0000313" key="3">
    <source>
        <dbReference type="Proteomes" id="UP000282195"/>
    </source>
</evidence>
<gene>
    <name evidence="2" type="ORF">CCGE525_01095</name>
</gene>
<dbReference type="CDD" id="cd01948">
    <property type="entry name" value="EAL"/>
    <property type="match status" value="1"/>
</dbReference>
<dbReference type="GO" id="GO:0071111">
    <property type="term" value="F:cyclic-guanylate-specific phosphodiesterase activity"/>
    <property type="evidence" value="ECO:0007669"/>
    <property type="project" value="InterPro"/>
</dbReference>
<accession>A0A387FR31</accession>
<feature type="domain" description="EAL" evidence="1">
    <location>
        <begin position="9"/>
        <end position="257"/>
    </location>
</feature>
<dbReference type="EMBL" id="CP032694">
    <property type="protein sequence ID" value="AYG61238.1"/>
    <property type="molecule type" value="Genomic_DNA"/>
</dbReference>
<protein>
    <submittedName>
        <fullName evidence="2">EAL domain-containing protein</fullName>
    </submittedName>
</protein>
<dbReference type="KEGG" id="rjg:CCGE525_01095"/>
<dbReference type="SUPFAM" id="SSF141868">
    <property type="entry name" value="EAL domain-like"/>
    <property type="match status" value="1"/>
</dbReference>
<name>A0A387FR31_9HYPH</name>
<evidence type="ECO:0000259" key="1">
    <source>
        <dbReference type="PROSITE" id="PS50883"/>
    </source>
</evidence>
<dbReference type="PANTHER" id="PTHR33121">
    <property type="entry name" value="CYCLIC DI-GMP PHOSPHODIESTERASE PDEF"/>
    <property type="match status" value="1"/>
</dbReference>
<dbReference type="InterPro" id="IPR035919">
    <property type="entry name" value="EAL_sf"/>
</dbReference>
<proteinExistence type="predicted"/>
<sequence>MAGRTNRTGRGLNALISKAIAKGGLSFAAQRIHSIENTRDVLYAEGLARVTDAEGVVHTAGSFVPHLGRLDGRFDLDLRILNMVLSALAADETLILGCNLSVANLSAPNRFADIFGRLTRQPELATRLIVEITETYPLIGSAIERLKMIRALGCRVAIDDFGTDFATPAQLLQVSADIVKIDASFVRDIRPGRDGRDSLYHMVGFASCIAPLVVVEGIETETQLEAARSSGATHGQGFLLSKPVVLPQAPQKEGKVGLQEVG</sequence>
<dbReference type="SMART" id="SM00052">
    <property type="entry name" value="EAL"/>
    <property type="match status" value="1"/>
</dbReference>
<dbReference type="PANTHER" id="PTHR33121:SF70">
    <property type="entry name" value="SIGNALING PROTEIN YKOW"/>
    <property type="match status" value="1"/>
</dbReference>
<dbReference type="PROSITE" id="PS50883">
    <property type="entry name" value="EAL"/>
    <property type="match status" value="1"/>
</dbReference>
<dbReference type="Gene3D" id="3.20.20.450">
    <property type="entry name" value="EAL domain"/>
    <property type="match status" value="1"/>
</dbReference>
<dbReference type="OrthoDB" id="23692at2"/>
<reference evidence="2 3" key="1">
    <citation type="submission" date="2018-10" db="EMBL/GenBank/DDBJ databases">
        <title>Rhizobium etli, R. leguminosarum and a new Rhizobium genospecies from Phaseolus dumosus.</title>
        <authorList>
            <person name="Ramirez-Puebla S.T."/>
            <person name="Rogel-Hernandez M.A."/>
            <person name="Guerrero G."/>
            <person name="Ormeno-Orrillo E."/>
            <person name="Martinez-Romero J.C."/>
            <person name="Negrete-Yankelevich S."/>
            <person name="Martinez-Romero E."/>
        </authorList>
    </citation>
    <scope>NUCLEOTIDE SEQUENCE [LARGE SCALE GENOMIC DNA]</scope>
    <source>
        <strain evidence="2 3">CCGE525</strain>
    </source>
</reference>
<dbReference type="InterPro" id="IPR050706">
    <property type="entry name" value="Cyclic-di-GMP_PDE-like"/>
</dbReference>
<organism evidence="2 3">
    <name type="scientific">Rhizobium jaguaris</name>
    <dbReference type="NCBI Taxonomy" id="1312183"/>
    <lineage>
        <taxon>Bacteria</taxon>
        <taxon>Pseudomonadati</taxon>
        <taxon>Pseudomonadota</taxon>
        <taxon>Alphaproteobacteria</taxon>
        <taxon>Hyphomicrobiales</taxon>
        <taxon>Rhizobiaceae</taxon>
        <taxon>Rhizobium/Agrobacterium group</taxon>
        <taxon>Rhizobium</taxon>
    </lineage>
</organism>
<dbReference type="AlphaFoldDB" id="A0A387FR31"/>
<dbReference type="InterPro" id="IPR001633">
    <property type="entry name" value="EAL_dom"/>
</dbReference>
<dbReference type="Pfam" id="PF00563">
    <property type="entry name" value="EAL"/>
    <property type="match status" value="1"/>
</dbReference>